<gene>
    <name evidence="9" type="ORF">EDC57_1217</name>
</gene>
<dbReference type="GO" id="GO:0016020">
    <property type="term" value="C:membrane"/>
    <property type="evidence" value="ECO:0007669"/>
    <property type="project" value="UniProtKB-SubCell"/>
</dbReference>
<feature type="domain" description="Band 7" evidence="8">
    <location>
        <begin position="72"/>
        <end position="249"/>
    </location>
</feature>
<proteinExistence type="inferred from homology"/>
<dbReference type="OrthoDB" id="9779595at2"/>
<reference evidence="9 10" key="1">
    <citation type="submission" date="2018-11" db="EMBL/GenBank/DDBJ databases">
        <title>Genomic Encyclopedia of Type Strains, Phase IV (KMG-IV): sequencing the most valuable type-strain genomes for metagenomic binning, comparative biology and taxonomic classification.</title>
        <authorList>
            <person name="Goeker M."/>
        </authorList>
    </citation>
    <scope>NUCLEOTIDE SEQUENCE [LARGE SCALE GENOMIC DNA]</scope>
    <source>
        <strain evidence="9 10">DSM 100275</strain>
    </source>
</reference>
<dbReference type="InterPro" id="IPR010201">
    <property type="entry name" value="HflK"/>
</dbReference>
<organism evidence="9 10">
    <name type="scientific">Inmirania thermothiophila</name>
    <dbReference type="NCBI Taxonomy" id="1750597"/>
    <lineage>
        <taxon>Bacteria</taxon>
        <taxon>Pseudomonadati</taxon>
        <taxon>Pseudomonadota</taxon>
        <taxon>Gammaproteobacteria</taxon>
        <taxon>Chromatiales</taxon>
        <taxon>Ectothiorhodospiraceae</taxon>
        <taxon>Inmirania</taxon>
    </lineage>
</organism>
<dbReference type="GO" id="GO:0006508">
    <property type="term" value="P:proteolysis"/>
    <property type="evidence" value="ECO:0007669"/>
    <property type="project" value="UniProtKB-KW"/>
</dbReference>
<dbReference type="EMBL" id="RJVI01000002">
    <property type="protein sequence ID" value="ROR32031.1"/>
    <property type="molecule type" value="Genomic_DNA"/>
</dbReference>
<protein>
    <recommendedName>
        <fullName evidence="6">Protein HflK</fullName>
    </recommendedName>
</protein>
<evidence type="ECO:0000256" key="7">
    <source>
        <dbReference type="SAM" id="MobiDB-lite"/>
    </source>
</evidence>
<comment type="subcellular location">
    <subcellularLocation>
        <location evidence="1">Membrane</location>
        <topology evidence="1">Single-pass membrane protein</topology>
    </subcellularLocation>
</comment>
<evidence type="ECO:0000256" key="1">
    <source>
        <dbReference type="ARBA" id="ARBA00004167"/>
    </source>
</evidence>
<comment type="similarity">
    <text evidence="2 6">Belongs to the band 7/mec-2 family. HflK subfamily.</text>
</comment>
<dbReference type="InterPro" id="IPR050710">
    <property type="entry name" value="Band7/mec-2_domain"/>
</dbReference>
<keyword evidence="9" id="KW-0645">Protease</keyword>
<accession>A0A3N1Y0I5</accession>
<feature type="transmembrane region" description="Helical" evidence="6">
    <location>
        <begin position="55"/>
        <end position="77"/>
    </location>
</feature>
<dbReference type="GO" id="GO:0008233">
    <property type="term" value="F:peptidase activity"/>
    <property type="evidence" value="ECO:0007669"/>
    <property type="project" value="UniProtKB-KW"/>
</dbReference>
<name>A0A3N1Y0I5_9GAMM</name>
<comment type="function">
    <text evidence="6">HflC and HflK could encode or regulate a protease.</text>
</comment>
<keyword evidence="4 6" id="KW-1133">Transmembrane helix</keyword>
<evidence type="ECO:0000313" key="10">
    <source>
        <dbReference type="Proteomes" id="UP000276634"/>
    </source>
</evidence>
<keyword evidence="3 6" id="KW-0812">Transmembrane</keyword>
<dbReference type="NCBIfam" id="TIGR01933">
    <property type="entry name" value="hflK"/>
    <property type="match status" value="1"/>
</dbReference>
<feature type="compositionally biased region" description="Basic and acidic residues" evidence="7">
    <location>
        <begin position="378"/>
        <end position="396"/>
    </location>
</feature>
<dbReference type="RefSeq" id="WP_123401011.1">
    <property type="nucleotide sequence ID" value="NZ_RJVI01000002.1"/>
</dbReference>
<keyword evidence="9" id="KW-0378">Hydrolase</keyword>
<feature type="region of interest" description="Disordered" evidence="7">
    <location>
        <begin position="360"/>
        <end position="396"/>
    </location>
</feature>
<dbReference type="Gene3D" id="3.30.479.30">
    <property type="entry name" value="Band 7 domain"/>
    <property type="match status" value="1"/>
</dbReference>
<evidence type="ECO:0000256" key="2">
    <source>
        <dbReference type="ARBA" id="ARBA00006971"/>
    </source>
</evidence>
<dbReference type="PANTHER" id="PTHR43327">
    <property type="entry name" value="STOMATIN-LIKE PROTEIN 2, MITOCHONDRIAL"/>
    <property type="match status" value="1"/>
</dbReference>
<sequence length="396" mass="43328">MGWNDPGDGRRDPWGGGGGEQGPPDLDEVVRRLQARLGRVFGRGGRGGGIGRGGAGGILGVIVVALVVWGLSGIYIVDEGKRGVVLRFGAYRATTLPGPHWHIPYPVERVELVDVERRRFVEVGYRSGVGGRGGGSVPAEALMLTADENIVDIRLAVQYQVSDPRKYLFSVRDPDETLKQATESAVREIVGRSRMDFVLTEGRAEVATRVRELLQTILDGYDTGLRVTNVTLQDAQPPEEVQAAFADAIKAREDEQRLKNEAEAYANEIIPKARGAAARQLEEAAAYREEVIARAQGEVQRFRKLLEEYRRAPDVTRERLYLETIEAVLANAGKVVLDTEGAGMPLIYLPVDRMLGQQGADGVAPVVPQGSAGGQGSESRRRDVRERERLRSGRTR</sequence>
<dbReference type="Proteomes" id="UP000276634">
    <property type="component" value="Unassembled WGS sequence"/>
</dbReference>
<dbReference type="SMART" id="SM00244">
    <property type="entry name" value="PHB"/>
    <property type="match status" value="1"/>
</dbReference>
<dbReference type="CDD" id="cd03404">
    <property type="entry name" value="SPFH_HflK"/>
    <property type="match status" value="1"/>
</dbReference>
<evidence type="ECO:0000259" key="8">
    <source>
        <dbReference type="SMART" id="SM00244"/>
    </source>
</evidence>
<keyword evidence="5 6" id="KW-0472">Membrane</keyword>
<dbReference type="Pfam" id="PF12221">
    <property type="entry name" value="HflK_N"/>
    <property type="match status" value="1"/>
</dbReference>
<dbReference type="InterPro" id="IPR001107">
    <property type="entry name" value="Band_7"/>
</dbReference>
<keyword evidence="10" id="KW-1185">Reference proteome</keyword>
<dbReference type="AlphaFoldDB" id="A0A3N1Y0I5"/>
<dbReference type="PANTHER" id="PTHR43327:SF2">
    <property type="entry name" value="MODULATOR OF FTSH PROTEASE HFLK"/>
    <property type="match status" value="1"/>
</dbReference>
<evidence type="ECO:0000256" key="6">
    <source>
        <dbReference type="RuleBase" id="RU364113"/>
    </source>
</evidence>
<evidence type="ECO:0000313" key="9">
    <source>
        <dbReference type="EMBL" id="ROR32031.1"/>
    </source>
</evidence>
<evidence type="ECO:0000256" key="4">
    <source>
        <dbReference type="ARBA" id="ARBA00022989"/>
    </source>
</evidence>
<dbReference type="SUPFAM" id="SSF117892">
    <property type="entry name" value="Band 7/SPFH domain"/>
    <property type="match status" value="1"/>
</dbReference>
<evidence type="ECO:0000256" key="3">
    <source>
        <dbReference type="ARBA" id="ARBA00022692"/>
    </source>
</evidence>
<dbReference type="InterPro" id="IPR036013">
    <property type="entry name" value="Band_7/SPFH_dom_sf"/>
</dbReference>
<comment type="caution">
    <text evidence="9">The sequence shown here is derived from an EMBL/GenBank/DDBJ whole genome shotgun (WGS) entry which is preliminary data.</text>
</comment>
<evidence type="ECO:0000256" key="5">
    <source>
        <dbReference type="ARBA" id="ARBA00023136"/>
    </source>
</evidence>
<dbReference type="InterPro" id="IPR020980">
    <property type="entry name" value="Membrane_HflK_N"/>
</dbReference>
<feature type="region of interest" description="Disordered" evidence="7">
    <location>
        <begin position="1"/>
        <end position="25"/>
    </location>
</feature>
<dbReference type="Pfam" id="PF01145">
    <property type="entry name" value="Band_7"/>
    <property type="match status" value="1"/>
</dbReference>
<comment type="subunit">
    <text evidence="6">HflC and HflK may interact to form a multimeric complex.</text>
</comment>